<evidence type="ECO:0000313" key="3">
    <source>
        <dbReference type="Proteomes" id="UP000001025"/>
    </source>
</evidence>
<dbReference type="HOGENOM" id="CLU_2495794_0_0_0"/>
<accession>Q7UIW0</accession>
<dbReference type="EMBL" id="BX294154">
    <property type="protein sequence ID" value="CAD77502.1"/>
    <property type="molecule type" value="Genomic_DNA"/>
</dbReference>
<reference evidence="2 3" key="1">
    <citation type="journal article" date="2003" name="Proc. Natl. Acad. Sci. U.S.A.">
        <title>Complete genome sequence of the marine planctomycete Pirellula sp. strain 1.</title>
        <authorList>
            <person name="Gloeckner F.O."/>
            <person name="Kube M."/>
            <person name="Bauer M."/>
            <person name="Teeling H."/>
            <person name="Lombardot T."/>
            <person name="Ludwig W."/>
            <person name="Gade D."/>
            <person name="Beck A."/>
            <person name="Borzym K."/>
            <person name="Heitmann K."/>
            <person name="Rabus R."/>
            <person name="Schlesner H."/>
            <person name="Amann R."/>
            <person name="Reinhardt R."/>
        </authorList>
    </citation>
    <scope>NUCLEOTIDE SEQUENCE [LARGE SCALE GENOMIC DNA]</scope>
    <source>
        <strain evidence="3">DSM 10527 / NCIMB 13988 / SH1</strain>
    </source>
</reference>
<dbReference type="Proteomes" id="UP000001025">
    <property type="component" value="Chromosome"/>
</dbReference>
<organism evidence="2 3">
    <name type="scientific">Rhodopirellula baltica (strain DSM 10527 / NCIMB 13988 / SH1)</name>
    <dbReference type="NCBI Taxonomy" id="243090"/>
    <lineage>
        <taxon>Bacteria</taxon>
        <taxon>Pseudomonadati</taxon>
        <taxon>Planctomycetota</taxon>
        <taxon>Planctomycetia</taxon>
        <taxon>Pirellulales</taxon>
        <taxon>Pirellulaceae</taxon>
        <taxon>Rhodopirellula</taxon>
    </lineage>
</organism>
<proteinExistence type="predicted"/>
<protein>
    <submittedName>
        <fullName evidence="2">Uncharacterized protein</fullName>
    </submittedName>
</protein>
<dbReference type="STRING" id="243090.RB12295"/>
<sequence>MPISLLLQTAACTCDEMLCGEPGPKTVSLNLFMNRNGHGAIEMITGAHGFAVPTRLDRMRATSVDSRPARNSDLIVPDRSLLSERR</sequence>
<evidence type="ECO:0000256" key="1">
    <source>
        <dbReference type="SAM" id="MobiDB-lite"/>
    </source>
</evidence>
<feature type="region of interest" description="Disordered" evidence="1">
    <location>
        <begin position="61"/>
        <end position="86"/>
    </location>
</feature>
<dbReference type="InParanoid" id="Q7UIW0"/>
<name>Q7UIW0_RHOBA</name>
<dbReference type="PATRIC" id="fig|243090.15.peg.5936"/>
<dbReference type="EnsemblBacteria" id="CAD77502">
    <property type="protein sequence ID" value="CAD77502"/>
    <property type="gene ID" value="RB12295"/>
</dbReference>
<dbReference type="KEGG" id="rba:RB12295"/>
<evidence type="ECO:0000313" key="2">
    <source>
        <dbReference type="EMBL" id="CAD77502.1"/>
    </source>
</evidence>
<keyword evidence="3" id="KW-1185">Reference proteome</keyword>
<dbReference type="AlphaFoldDB" id="Q7UIW0"/>
<gene>
    <name evidence="2" type="ordered locus">RB12295</name>
</gene>